<dbReference type="SUPFAM" id="SSF89372">
    <property type="entry name" value="Fucose-specific lectin"/>
    <property type="match status" value="1"/>
</dbReference>
<dbReference type="Gene3D" id="2.130.10.10">
    <property type="entry name" value="YVTN repeat-like/Quinoprotein amine dehydrogenase"/>
    <property type="match status" value="1"/>
</dbReference>
<dbReference type="EMBL" id="JACHXD010000011">
    <property type="protein sequence ID" value="MBB3120703.1"/>
    <property type="molecule type" value="Genomic_DNA"/>
</dbReference>
<evidence type="ECO:0000313" key="7">
    <source>
        <dbReference type="Proteomes" id="UP000541535"/>
    </source>
</evidence>
<dbReference type="CDD" id="cd00063">
    <property type="entry name" value="FN3"/>
    <property type="match status" value="1"/>
</dbReference>
<dbReference type="InterPro" id="IPR011712">
    <property type="entry name" value="Sig_transdc_His_kin_sub3_dim/P"/>
</dbReference>
<evidence type="ECO:0000256" key="4">
    <source>
        <dbReference type="SAM" id="Phobius"/>
    </source>
</evidence>
<dbReference type="Gene3D" id="2.60.40.10">
    <property type="entry name" value="Immunoglobulins"/>
    <property type="match status" value="1"/>
</dbReference>
<dbReference type="SUPFAM" id="SSF63829">
    <property type="entry name" value="Calcium-dependent phosphotriesterase"/>
    <property type="match status" value="1"/>
</dbReference>
<keyword evidence="4" id="KW-0812">Transmembrane</keyword>
<gene>
    <name evidence="6" type="ORF">FHS03_003773</name>
</gene>
<dbReference type="GO" id="GO:0046983">
    <property type="term" value="F:protein dimerization activity"/>
    <property type="evidence" value="ECO:0007669"/>
    <property type="project" value="InterPro"/>
</dbReference>
<feature type="domain" description="Histidine kinase/HSP90-like ATPase" evidence="5">
    <location>
        <begin position="716"/>
        <end position="812"/>
    </location>
</feature>
<proteinExistence type="predicted"/>
<dbReference type="InterPro" id="IPR013783">
    <property type="entry name" value="Ig-like_fold"/>
</dbReference>
<dbReference type="InterPro" id="IPR036890">
    <property type="entry name" value="HATPase_C_sf"/>
</dbReference>
<dbReference type="Pfam" id="PF07495">
    <property type="entry name" value="Y_Y_Y"/>
    <property type="match status" value="1"/>
</dbReference>
<keyword evidence="4" id="KW-0472">Membrane</keyword>
<keyword evidence="1" id="KW-0808">Transferase</keyword>
<dbReference type="InterPro" id="IPR050482">
    <property type="entry name" value="Sensor_HK_TwoCompSys"/>
</dbReference>
<comment type="caution">
    <text evidence="6">The sequence shown here is derived from an EMBL/GenBank/DDBJ whole genome shotgun (WGS) entry which is preliminary data.</text>
</comment>
<dbReference type="PANTHER" id="PTHR24421:SF62">
    <property type="entry name" value="SENSORY TRANSDUCTION HISTIDINE KINASE"/>
    <property type="match status" value="1"/>
</dbReference>
<keyword evidence="3" id="KW-0902">Two-component regulatory system</keyword>
<dbReference type="Pfam" id="PF07730">
    <property type="entry name" value="HisKA_3"/>
    <property type="match status" value="1"/>
</dbReference>
<keyword evidence="4" id="KW-1133">Transmembrane helix</keyword>
<accession>A0A7W5BCQ0</accession>
<dbReference type="InterPro" id="IPR015943">
    <property type="entry name" value="WD40/YVTN_repeat-like_dom_sf"/>
</dbReference>
<keyword evidence="7" id="KW-1185">Reference proteome</keyword>
<dbReference type="Gene3D" id="3.30.565.10">
    <property type="entry name" value="Histidine kinase-like ATPase, C-terminal domain"/>
    <property type="match status" value="1"/>
</dbReference>
<dbReference type="SUPFAM" id="SSF55874">
    <property type="entry name" value="ATPase domain of HSP90 chaperone/DNA topoisomerase II/histidine kinase"/>
    <property type="match status" value="1"/>
</dbReference>
<protein>
    <submittedName>
        <fullName evidence="6">Signal transduction histidine kinase</fullName>
    </submittedName>
</protein>
<name>A0A7W5BCQ0_9BURK</name>
<dbReference type="InterPro" id="IPR011123">
    <property type="entry name" value="Y_Y_Y"/>
</dbReference>
<dbReference type="PANTHER" id="PTHR24421">
    <property type="entry name" value="NITRATE/NITRITE SENSOR PROTEIN NARX-RELATED"/>
    <property type="match status" value="1"/>
</dbReference>
<evidence type="ECO:0000256" key="2">
    <source>
        <dbReference type="ARBA" id="ARBA00022777"/>
    </source>
</evidence>
<dbReference type="SMART" id="SM00387">
    <property type="entry name" value="HATPase_c"/>
    <property type="match status" value="1"/>
</dbReference>
<dbReference type="AlphaFoldDB" id="A0A7W5BCQ0"/>
<feature type="transmembrane region" description="Helical" evidence="4">
    <location>
        <begin position="570"/>
        <end position="588"/>
    </location>
</feature>
<dbReference type="GO" id="GO:0016020">
    <property type="term" value="C:membrane"/>
    <property type="evidence" value="ECO:0007669"/>
    <property type="project" value="InterPro"/>
</dbReference>
<dbReference type="GO" id="GO:0000155">
    <property type="term" value="F:phosphorelay sensor kinase activity"/>
    <property type="evidence" value="ECO:0007669"/>
    <property type="project" value="InterPro"/>
</dbReference>
<evidence type="ECO:0000259" key="5">
    <source>
        <dbReference type="SMART" id="SM00387"/>
    </source>
</evidence>
<dbReference type="Proteomes" id="UP000541535">
    <property type="component" value="Unassembled WGS sequence"/>
</dbReference>
<evidence type="ECO:0000256" key="1">
    <source>
        <dbReference type="ARBA" id="ARBA00022679"/>
    </source>
</evidence>
<dbReference type="Gene3D" id="1.20.5.1930">
    <property type="match status" value="1"/>
</dbReference>
<evidence type="ECO:0000256" key="3">
    <source>
        <dbReference type="ARBA" id="ARBA00023012"/>
    </source>
</evidence>
<reference evidence="6 7" key="1">
    <citation type="submission" date="2020-08" db="EMBL/GenBank/DDBJ databases">
        <title>Genomic Encyclopedia of Type Strains, Phase III (KMG-III): the genomes of soil and plant-associated and newly described type strains.</title>
        <authorList>
            <person name="Whitman W."/>
        </authorList>
    </citation>
    <scope>NUCLEOTIDE SEQUENCE [LARGE SCALE GENOMIC DNA]</scope>
    <source>
        <strain evidence="6 7">CECT 8897</strain>
    </source>
</reference>
<keyword evidence="2 6" id="KW-0418">Kinase</keyword>
<dbReference type="InterPro" id="IPR003961">
    <property type="entry name" value="FN3_dom"/>
</dbReference>
<evidence type="ECO:0000313" key="6">
    <source>
        <dbReference type="EMBL" id="MBB3120703.1"/>
    </source>
</evidence>
<dbReference type="Pfam" id="PF02518">
    <property type="entry name" value="HATPase_c"/>
    <property type="match status" value="1"/>
</dbReference>
<dbReference type="CDD" id="cd16917">
    <property type="entry name" value="HATPase_UhpB-NarQ-NarX-like"/>
    <property type="match status" value="1"/>
</dbReference>
<dbReference type="InterPro" id="IPR003594">
    <property type="entry name" value="HATPase_dom"/>
</dbReference>
<organism evidence="6 7">
    <name type="scientific">Pseudoduganella violacea</name>
    <dbReference type="NCBI Taxonomy" id="1715466"/>
    <lineage>
        <taxon>Bacteria</taxon>
        <taxon>Pseudomonadati</taxon>
        <taxon>Pseudomonadota</taxon>
        <taxon>Betaproteobacteria</taxon>
        <taxon>Burkholderiales</taxon>
        <taxon>Oxalobacteraceae</taxon>
        <taxon>Telluria group</taxon>
        <taxon>Pseudoduganella</taxon>
    </lineage>
</organism>
<sequence>MPGLASHIKFDSDGTLWANINHGYYTMPLGSDDFRHVIDLNPVKTTSVGGRVIALLPGTGFMELSAFRAPRPIRVDEPARYKYFLFNGPHGSLWAARDNGFARMAYRPDGVLQAVEIFANDSRSDGIPLGAFLDREANLWVTTMDGVERYRRHRIHLVDTASDGYYWLAQRGLGDELWLGGESAPLAKMGTDGLMQPMAPNKPAVLYRQAEDHVWVASKPWLWEYHGKEVRRWELPPELAGRRDIQSMSAGSDGQLLVSIIRSGLWRFKEGHWTRDGGLVGIADPTPIGMLTTSSGRVWLGLTGNRLGELTATGFKLLTPDAGLKIGNILSLFEYRGRLLAGGDFGVAWIDGDRAHALQPKRKESFRRNTGMVSDAMGNLWLHGDDGLFRVTAAELERFWRDPRQPVEWDLFNFEDGLHGLAAAIRPLPSLTVANGGRIYYATFSQVGWIDPAAISRNQRPPSVIVEQLRAGQSVYEPANGIQLPERTTAVDIAFTATALSIPERVRLRYRLDGVDADWREVERERSAHYTNLIPGQYRFRVIAANEDGIWNMTGAELRFEIKPSIWQTAWFRALAVLAVLGALVWLYRWRVALLHRRAGEQVAARLDATLNERERIARSLHDNLLQGVQALLLRFQLVQVRLKDEPETQKLLDRALSDAEWLVENTRDEVVALRREPQSSTLLTELYDAVVKVAPEAANLLHLSTAGEPRPLRCEAAEEMFYVLREAVLNSVQHARASRIAVQLRFTMDAVECQVRDDGIGIAPEVAQAGLAGHWGIIGMRERIARIGGEISITLRIEGGVAVRFTLPAGVAYQNVK</sequence>